<keyword evidence="5" id="KW-0119">Carbohydrate metabolism</keyword>
<keyword evidence="4" id="KW-0460">Magnesium</keyword>
<dbReference type="GO" id="GO:0019213">
    <property type="term" value="F:deacetylase activity"/>
    <property type="evidence" value="ECO:0007669"/>
    <property type="project" value="TreeGrafter"/>
</dbReference>
<dbReference type="CDD" id="cd10802">
    <property type="entry name" value="YdjC_TTHB029_like"/>
    <property type="match status" value="1"/>
</dbReference>
<evidence type="ECO:0000256" key="6">
    <source>
        <dbReference type="SAM" id="SignalP"/>
    </source>
</evidence>
<reference evidence="7 8" key="1">
    <citation type="submission" date="2016-11" db="EMBL/GenBank/DDBJ databases">
        <authorList>
            <person name="Jaros S."/>
            <person name="Januszkiewicz K."/>
            <person name="Wedrychowicz H."/>
        </authorList>
    </citation>
    <scope>NUCLEOTIDE SEQUENCE [LARGE SCALE GENOMIC DNA]</scope>
    <source>
        <strain evidence="7 8">DSM 24574</strain>
    </source>
</reference>
<dbReference type="PANTHER" id="PTHR31609">
    <property type="entry name" value="YDJC DEACETYLASE FAMILY MEMBER"/>
    <property type="match status" value="1"/>
</dbReference>
<keyword evidence="3" id="KW-0378">Hydrolase</keyword>
<evidence type="ECO:0000256" key="3">
    <source>
        <dbReference type="ARBA" id="ARBA00022801"/>
    </source>
</evidence>
<dbReference type="GO" id="GO:0046872">
    <property type="term" value="F:metal ion binding"/>
    <property type="evidence" value="ECO:0007669"/>
    <property type="project" value="UniProtKB-KW"/>
</dbReference>
<comment type="cofactor">
    <cofactor evidence="1">
        <name>Mg(2+)</name>
        <dbReference type="ChEBI" id="CHEBI:18420"/>
    </cofactor>
</comment>
<evidence type="ECO:0000256" key="1">
    <source>
        <dbReference type="ARBA" id="ARBA00001946"/>
    </source>
</evidence>
<protein>
    <recommendedName>
        <fullName evidence="9">YdjC-like protein</fullName>
    </recommendedName>
</protein>
<organism evidence="7 8">
    <name type="scientific">Chryseolinea serpens</name>
    <dbReference type="NCBI Taxonomy" id="947013"/>
    <lineage>
        <taxon>Bacteria</taxon>
        <taxon>Pseudomonadati</taxon>
        <taxon>Bacteroidota</taxon>
        <taxon>Cytophagia</taxon>
        <taxon>Cytophagales</taxon>
        <taxon>Fulvivirgaceae</taxon>
        <taxon>Chryseolinea</taxon>
    </lineage>
</organism>
<sequence>MRIFALLFLFSLSIGAQAQQKTVAERLGYPKNTKLLIIHADDLGVSHSENEASIQALEKGAVNSGSIMVPCPWFPEIAAYATAHPNADLGLHLTLTAEWDPYKWGPVLHQQAKSLTTQKGFLPASVEELAKMASLQDVEQELHAQVERAKQFGVDPTHLDTHMGSVLASLDFLKIYIKLGHEYKVPVLLNRDIVNMFGAANFNGLLTDKDVMLDKIVMATPADYAKGMKNFYTGALTSLQPGLNCILLHAAYDNTEMQAVTIGHPDFGAAWRQADFDFFSSADCKKLLKDNAIQLVTWREIRDKLLR</sequence>
<evidence type="ECO:0000256" key="4">
    <source>
        <dbReference type="ARBA" id="ARBA00022842"/>
    </source>
</evidence>
<dbReference type="InterPro" id="IPR006879">
    <property type="entry name" value="YdjC-like"/>
</dbReference>
<evidence type="ECO:0000313" key="7">
    <source>
        <dbReference type="EMBL" id="SHH92234.1"/>
    </source>
</evidence>
<feature type="chain" id="PRO_5013200639" description="YdjC-like protein" evidence="6">
    <location>
        <begin position="19"/>
        <end position="307"/>
    </location>
</feature>
<accession>A0A1M5WYH6</accession>
<dbReference type="GO" id="GO:0005975">
    <property type="term" value="P:carbohydrate metabolic process"/>
    <property type="evidence" value="ECO:0007669"/>
    <property type="project" value="InterPro"/>
</dbReference>
<evidence type="ECO:0000256" key="5">
    <source>
        <dbReference type="ARBA" id="ARBA00023277"/>
    </source>
</evidence>
<evidence type="ECO:0008006" key="9">
    <source>
        <dbReference type="Google" id="ProtNLM"/>
    </source>
</evidence>
<dbReference type="OrthoDB" id="9774177at2"/>
<dbReference type="InterPro" id="IPR011330">
    <property type="entry name" value="Glyco_hydro/deAcase_b/a-brl"/>
</dbReference>
<feature type="signal peptide" evidence="6">
    <location>
        <begin position="1"/>
        <end position="18"/>
    </location>
</feature>
<name>A0A1M5WYH6_9BACT</name>
<dbReference type="GO" id="GO:0016787">
    <property type="term" value="F:hydrolase activity"/>
    <property type="evidence" value="ECO:0007669"/>
    <property type="project" value="UniProtKB-KW"/>
</dbReference>
<dbReference type="RefSeq" id="WP_073142185.1">
    <property type="nucleotide sequence ID" value="NZ_FQWQ01000005.1"/>
</dbReference>
<evidence type="ECO:0000256" key="2">
    <source>
        <dbReference type="ARBA" id="ARBA00022723"/>
    </source>
</evidence>
<dbReference type="Pfam" id="PF04794">
    <property type="entry name" value="YdjC"/>
    <property type="match status" value="1"/>
</dbReference>
<dbReference type="PANTHER" id="PTHR31609:SF1">
    <property type="entry name" value="CARBOHYDRATE DEACETYLASE"/>
    <property type="match status" value="1"/>
</dbReference>
<dbReference type="Gene3D" id="3.20.20.370">
    <property type="entry name" value="Glycoside hydrolase/deacetylase"/>
    <property type="match status" value="1"/>
</dbReference>
<dbReference type="EMBL" id="FQWQ01000005">
    <property type="protein sequence ID" value="SHH92234.1"/>
    <property type="molecule type" value="Genomic_DNA"/>
</dbReference>
<keyword evidence="2" id="KW-0479">Metal-binding</keyword>
<keyword evidence="8" id="KW-1185">Reference proteome</keyword>
<dbReference type="AlphaFoldDB" id="A0A1M5WYH6"/>
<dbReference type="STRING" id="947013.SAMN04488109_6116"/>
<gene>
    <name evidence="7" type="ORF">SAMN04488109_6116</name>
</gene>
<dbReference type="SUPFAM" id="SSF88713">
    <property type="entry name" value="Glycoside hydrolase/deacetylase"/>
    <property type="match status" value="1"/>
</dbReference>
<evidence type="ECO:0000313" key="8">
    <source>
        <dbReference type="Proteomes" id="UP000184212"/>
    </source>
</evidence>
<dbReference type="Proteomes" id="UP000184212">
    <property type="component" value="Unassembled WGS sequence"/>
</dbReference>
<keyword evidence="6" id="KW-0732">Signal</keyword>
<proteinExistence type="predicted"/>